<dbReference type="EMBL" id="RBDY01000039">
    <property type="protein sequence ID" value="RKN14449.1"/>
    <property type="molecule type" value="Genomic_DNA"/>
</dbReference>
<protein>
    <submittedName>
        <fullName evidence="2">Uncharacterized protein</fullName>
    </submittedName>
</protein>
<dbReference type="Proteomes" id="UP000275024">
    <property type="component" value="Unassembled WGS sequence"/>
</dbReference>
<feature type="transmembrane region" description="Helical" evidence="1">
    <location>
        <begin position="21"/>
        <end position="45"/>
    </location>
</feature>
<dbReference type="EMBL" id="RBDX01000040">
    <property type="protein sequence ID" value="RKN04070.1"/>
    <property type="molecule type" value="Genomic_DNA"/>
</dbReference>
<proteinExistence type="predicted"/>
<feature type="transmembrane region" description="Helical" evidence="1">
    <location>
        <begin position="65"/>
        <end position="86"/>
    </location>
</feature>
<keyword evidence="1" id="KW-0812">Transmembrane</keyword>
<evidence type="ECO:0000313" key="2">
    <source>
        <dbReference type="EMBL" id="RKN04070.1"/>
    </source>
</evidence>
<reference evidence="4 5" key="1">
    <citation type="submission" date="2018-09" db="EMBL/GenBank/DDBJ databases">
        <title>Streptomyces sp. nov. DS1-2, an endophytic actinomycete isolated from roots of Dendrobium scabrilingue.</title>
        <authorList>
            <person name="Kuncharoen N."/>
            <person name="Kudo T."/>
            <person name="Ohkuma M."/>
            <person name="Yuki M."/>
            <person name="Tanasupawat S."/>
        </authorList>
    </citation>
    <scope>NUCLEOTIDE SEQUENCE [LARGE SCALE GENOMIC DNA]</scope>
    <source>
        <strain evidence="2 5">AZ1-7</strain>
        <strain evidence="3 4">DS1-2</strain>
    </source>
</reference>
<organism evidence="2 5">
    <name type="scientific">Streptomyces radicis</name>
    <dbReference type="NCBI Taxonomy" id="1750517"/>
    <lineage>
        <taxon>Bacteria</taxon>
        <taxon>Bacillati</taxon>
        <taxon>Actinomycetota</taxon>
        <taxon>Actinomycetes</taxon>
        <taxon>Kitasatosporales</taxon>
        <taxon>Streptomycetaceae</taxon>
        <taxon>Streptomyces</taxon>
    </lineage>
</organism>
<dbReference type="Proteomes" id="UP000268652">
    <property type="component" value="Unassembled WGS sequence"/>
</dbReference>
<sequence length="90" mass="9550">MDHALDNRLDNRLDNKSRRHTLVLFGVTCVLAVLASPLFVLYELLLGALGLVATGVLARHREGPGARAATVVFAGLLAGSLPYLALAPFV</sequence>
<keyword evidence="4" id="KW-1185">Reference proteome</keyword>
<dbReference type="RefSeq" id="WP_120700291.1">
    <property type="nucleotide sequence ID" value="NZ_RBDX01000040.1"/>
</dbReference>
<evidence type="ECO:0000313" key="5">
    <source>
        <dbReference type="Proteomes" id="UP000275024"/>
    </source>
</evidence>
<comment type="caution">
    <text evidence="2">The sequence shown here is derived from an EMBL/GenBank/DDBJ whole genome shotgun (WGS) entry which is preliminary data.</text>
</comment>
<dbReference type="OrthoDB" id="4231449at2"/>
<dbReference type="AlphaFoldDB" id="A0A3A9VTK9"/>
<accession>A0A3A9VTK9</accession>
<evidence type="ECO:0000313" key="4">
    <source>
        <dbReference type="Proteomes" id="UP000268652"/>
    </source>
</evidence>
<evidence type="ECO:0000313" key="3">
    <source>
        <dbReference type="EMBL" id="RKN14449.1"/>
    </source>
</evidence>
<keyword evidence="1" id="KW-0472">Membrane</keyword>
<evidence type="ECO:0000256" key="1">
    <source>
        <dbReference type="SAM" id="Phobius"/>
    </source>
</evidence>
<keyword evidence="1" id="KW-1133">Transmembrane helix</keyword>
<gene>
    <name evidence="3" type="ORF">D7318_29435</name>
    <name evidence="2" type="ORF">D7319_29540</name>
</gene>
<name>A0A3A9VTK9_9ACTN</name>